<reference evidence="2" key="1">
    <citation type="submission" date="2016-10" db="EMBL/GenBank/DDBJ databases">
        <authorList>
            <person name="Varghese N."/>
            <person name="Submissions S."/>
        </authorList>
    </citation>
    <scope>NUCLEOTIDE SEQUENCE [LARGE SCALE GENOMIC DNA]</scope>
    <source>
        <strain evidence="2">DSM 17072</strain>
    </source>
</reference>
<dbReference type="AlphaFoldDB" id="A0A1H0Y552"/>
<keyword evidence="2" id="KW-1185">Reference proteome</keyword>
<accession>A0A1H0Y552</accession>
<organism evidence="1 2">
    <name type="scientific">Chryseobacterium soldanellicola</name>
    <dbReference type="NCBI Taxonomy" id="311333"/>
    <lineage>
        <taxon>Bacteria</taxon>
        <taxon>Pseudomonadati</taxon>
        <taxon>Bacteroidota</taxon>
        <taxon>Flavobacteriia</taxon>
        <taxon>Flavobacteriales</taxon>
        <taxon>Weeksellaceae</taxon>
        <taxon>Chryseobacterium group</taxon>
        <taxon>Chryseobacterium</taxon>
    </lineage>
</organism>
<protein>
    <submittedName>
        <fullName evidence="1">Uncharacterized protein</fullName>
    </submittedName>
</protein>
<dbReference type="EMBL" id="FNKL01000001">
    <property type="protein sequence ID" value="SDQ10255.1"/>
    <property type="molecule type" value="Genomic_DNA"/>
</dbReference>
<evidence type="ECO:0000313" key="1">
    <source>
        <dbReference type="EMBL" id="SDQ10255.1"/>
    </source>
</evidence>
<dbReference type="STRING" id="311333.SAMN05421664_0489"/>
<name>A0A1H0Y552_9FLAO</name>
<gene>
    <name evidence="1" type="ORF">SAMN05421664_0489</name>
</gene>
<dbReference type="Proteomes" id="UP000199627">
    <property type="component" value="Unassembled WGS sequence"/>
</dbReference>
<proteinExistence type="predicted"/>
<evidence type="ECO:0000313" key="2">
    <source>
        <dbReference type="Proteomes" id="UP000199627"/>
    </source>
</evidence>
<sequence length="91" mass="10856">MMDYSFYKEKFEETIKNIPQKGFNDAGLKLSIEIILESIALKIYKPEWSSDFQSPRNAKSRIFFSIWINDKTIKEGKLYYNIHALKLRELM</sequence>